<dbReference type="Gene3D" id="3.30.519.10">
    <property type="entry name" value="Guanine Nucleotide Dissociation Inhibitor, domain 2"/>
    <property type="match status" value="1"/>
</dbReference>
<dbReference type="SUPFAM" id="SSF51905">
    <property type="entry name" value="FAD/NAD(P)-binding domain"/>
    <property type="match status" value="1"/>
</dbReference>
<dbReference type="InterPro" id="IPR018203">
    <property type="entry name" value="GDP_dissociation_inhibitor"/>
</dbReference>
<comment type="caution">
    <text evidence="3">The sequence shown here is derived from an EMBL/GenBank/DDBJ whole genome shotgun (WGS) entry which is preliminary data.</text>
</comment>
<name>A0A9D4TT07_CHLVU</name>
<reference evidence="3" key="2">
    <citation type="submission" date="2020-11" db="EMBL/GenBank/DDBJ databases">
        <authorList>
            <person name="Cecchin M."/>
            <person name="Marcolungo L."/>
            <person name="Rossato M."/>
            <person name="Girolomoni L."/>
            <person name="Cosentino E."/>
            <person name="Cuine S."/>
            <person name="Li-Beisson Y."/>
            <person name="Delledonne M."/>
            <person name="Ballottari M."/>
        </authorList>
    </citation>
    <scope>NUCLEOTIDE SEQUENCE</scope>
    <source>
        <strain evidence="3">211/11P</strain>
        <tissue evidence="3">Whole cell</tissue>
    </source>
</reference>
<dbReference type="GO" id="GO:0005968">
    <property type="term" value="C:Rab-protein geranylgeranyltransferase complex"/>
    <property type="evidence" value="ECO:0007669"/>
    <property type="project" value="TreeGrafter"/>
</dbReference>
<reference evidence="3" key="1">
    <citation type="journal article" date="2019" name="Plant J.">
        <title>Chlorella vulgaris genome assembly and annotation reveals the molecular basis for metabolic acclimation to high light conditions.</title>
        <authorList>
            <person name="Cecchin M."/>
            <person name="Marcolungo L."/>
            <person name="Rossato M."/>
            <person name="Girolomoni L."/>
            <person name="Cosentino E."/>
            <person name="Cuine S."/>
            <person name="Li-Beisson Y."/>
            <person name="Delledonne M."/>
            <person name="Ballottari M."/>
        </authorList>
    </citation>
    <scope>NUCLEOTIDE SEQUENCE</scope>
    <source>
        <strain evidence="3">211/11P</strain>
    </source>
</reference>
<dbReference type="EMBL" id="SIDB01000005">
    <property type="protein sequence ID" value="KAI3432797.1"/>
    <property type="molecule type" value="Genomic_DNA"/>
</dbReference>
<dbReference type="PANTHER" id="PTHR11787:SF4">
    <property type="entry name" value="CHM, RAB ESCORT PROTEIN 1"/>
    <property type="match status" value="1"/>
</dbReference>
<sequence length="630" mass="64975">METIQPSTFDLVVLGTGLAESIVAAAAAKAGKSVLQLDPSPHYGGSWASLRLSELRSLLQSLSPSNAASEGRQARQAAASGIVEGEIWQQQPEADLGPDAQYSIDLAPKVAYGGGPLIQLLLGSGAHHYLEFKLVQGSYLLNLGRDDARAASQGQPPLQTVPSSRSDVFKDRMLSPLQKRSIMRFLKAAAEALEGQGPLKDAFGDQPVQELLAQQGLDKQLQLSVLHGVLMADCVPGQAPGTAASQQQQPDNLLPFQTQLTAEQALQRLRVYLQSSGRYGADTGPFLTPLYGGGELPQAFCRAAAVAGAVQVLRCGVEGLVLEEAEEGTPGCCTGVKLSSGQVIGCQHLAASETSEHLEAFCTRGGTPCTTLRCAAILDGPLVAGKQQTLVCVLPSAEPAAQAGTAASPQATPPPVVRALAVCSSTAVCPPGRYLLYLWAAAPPVGADSDGSSAQQQAARVLQPVLAALADASELQRAAAPCGQQSAEPTVLPAAPGAKPRVLWAAFYSQSTSIRFAAHHSSGGGGGSQWPANVVPCPGPDASATFISAVEGAKQCYRLLFPPAGGANVDFPLDTRVQRQAEQQQGEPGDEQAAAASGLAEADSDDELVAALQAALQPAARPGIEPAALP</sequence>
<evidence type="ECO:0000313" key="3">
    <source>
        <dbReference type="EMBL" id="KAI3432797.1"/>
    </source>
</evidence>
<evidence type="ECO:0008006" key="5">
    <source>
        <dbReference type="Google" id="ProtNLM"/>
    </source>
</evidence>
<keyword evidence="4" id="KW-1185">Reference proteome</keyword>
<dbReference type="Gene3D" id="1.10.405.10">
    <property type="entry name" value="Guanine Nucleotide Dissociation Inhibitor, domain 1"/>
    <property type="match status" value="1"/>
</dbReference>
<dbReference type="GO" id="GO:0005092">
    <property type="term" value="F:GDP-dissociation inhibitor activity"/>
    <property type="evidence" value="ECO:0007669"/>
    <property type="project" value="InterPro"/>
</dbReference>
<gene>
    <name evidence="3" type="ORF">D9Q98_010381</name>
</gene>
<accession>A0A9D4TT07</accession>
<dbReference type="GO" id="GO:0016192">
    <property type="term" value="P:vesicle-mediated transport"/>
    <property type="evidence" value="ECO:0007669"/>
    <property type="project" value="TreeGrafter"/>
</dbReference>
<organism evidence="3 4">
    <name type="scientific">Chlorella vulgaris</name>
    <name type="common">Green alga</name>
    <dbReference type="NCBI Taxonomy" id="3077"/>
    <lineage>
        <taxon>Eukaryota</taxon>
        <taxon>Viridiplantae</taxon>
        <taxon>Chlorophyta</taxon>
        <taxon>core chlorophytes</taxon>
        <taxon>Trebouxiophyceae</taxon>
        <taxon>Chlorellales</taxon>
        <taxon>Chlorellaceae</taxon>
        <taxon>Chlorella clade</taxon>
        <taxon>Chlorella</taxon>
    </lineage>
</organism>
<comment type="similarity">
    <text evidence="1">Belongs to the Rab GDI family.</text>
</comment>
<dbReference type="Proteomes" id="UP001055712">
    <property type="component" value="Unassembled WGS sequence"/>
</dbReference>
<dbReference type="GO" id="GO:0005634">
    <property type="term" value="C:nucleus"/>
    <property type="evidence" value="ECO:0007669"/>
    <property type="project" value="TreeGrafter"/>
</dbReference>
<dbReference type="GO" id="GO:0007264">
    <property type="term" value="P:small GTPase-mediated signal transduction"/>
    <property type="evidence" value="ECO:0007669"/>
    <property type="project" value="InterPro"/>
</dbReference>
<evidence type="ECO:0000313" key="4">
    <source>
        <dbReference type="Proteomes" id="UP001055712"/>
    </source>
</evidence>
<protein>
    <recommendedName>
        <fullName evidence="5">Rab proteins geranylgeranyltransferase component</fullName>
    </recommendedName>
</protein>
<dbReference type="PANTHER" id="PTHR11787">
    <property type="entry name" value="RAB GDP-DISSOCIATION INHIBITOR"/>
    <property type="match status" value="1"/>
</dbReference>
<proteinExistence type="inferred from homology"/>
<dbReference type="Gene3D" id="3.50.50.60">
    <property type="entry name" value="FAD/NAD(P)-binding domain"/>
    <property type="match status" value="1"/>
</dbReference>
<dbReference type="PRINTS" id="PR00891">
    <property type="entry name" value="RABGDIREP"/>
</dbReference>
<dbReference type="AlphaFoldDB" id="A0A9D4TT07"/>
<evidence type="ECO:0000256" key="1">
    <source>
        <dbReference type="ARBA" id="ARBA00005593"/>
    </source>
</evidence>
<dbReference type="GO" id="GO:0005829">
    <property type="term" value="C:cytosol"/>
    <property type="evidence" value="ECO:0007669"/>
    <property type="project" value="TreeGrafter"/>
</dbReference>
<evidence type="ECO:0000256" key="2">
    <source>
        <dbReference type="SAM" id="MobiDB-lite"/>
    </source>
</evidence>
<feature type="compositionally biased region" description="Low complexity" evidence="2">
    <location>
        <begin position="591"/>
        <end position="601"/>
    </location>
</feature>
<dbReference type="Pfam" id="PF00996">
    <property type="entry name" value="GDI"/>
    <property type="match status" value="3"/>
</dbReference>
<dbReference type="OrthoDB" id="9446342at2759"/>
<dbReference type="InterPro" id="IPR036188">
    <property type="entry name" value="FAD/NAD-bd_sf"/>
</dbReference>
<feature type="region of interest" description="Disordered" evidence="2">
    <location>
        <begin position="579"/>
        <end position="602"/>
    </location>
</feature>